<comment type="similarity">
    <text evidence="1">Belongs to the CRISPR-associated Cas10/Csm1 family.</text>
</comment>
<dbReference type="PANTHER" id="PTHR36528:SF1">
    <property type="entry name" value="CRISPR SYSTEM SINGLE-STRAND-SPECIFIC DEOXYRIBONUCLEASE CAS10_CSM1 (SUBTYPE III-A)"/>
    <property type="match status" value="1"/>
</dbReference>
<dbReference type="InterPro" id="IPR054767">
    <property type="entry name" value="Cas10-Cmr2_palm2"/>
</dbReference>
<evidence type="ECO:0000256" key="1">
    <source>
        <dbReference type="ARBA" id="ARBA00005700"/>
    </source>
</evidence>
<evidence type="ECO:0000256" key="8">
    <source>
        <dbReference type="ARBA" id="ARBA00022839"/>
    </source>
</evidence>
<accession>A0ABX3WM97</accession>
<dbReference type="PANTHER" id="PTHR36528">
    <property type="entry name" value="CRISPR SYSTEM SINGLE-STRAND-SPECIFIC DEOXYRIBONUCLEASE CAS10/CSM1 (SUBTYPE III-A)"/>
    <property type="match status" value="1"/>
</dbReference>
<keyword evidence="4" id="KW-0540">Nuclease</keyword>
<keyword evidence="3" id="KW-0808">Transferase</keyword>
<evidence type="ECO:0000259" key="12">
    <source>
        <dbReference type="PROSITE" id="PS50887"/>
    </source>
</evidence>
<evidence type="ECO:0000256" key="5">
    <source>
        <dbReference type="ARBA" id="ARBA00022741"/>
    </source>
</evidence>
<dbReference type="InterPro" id="IPR043128">
    <property type="entry name" value="Rev_trsase/Diguanyl_cyclase"/>
</dbReference>
<dbReference type="InterPro" id="IPR041062">
    <property type="entry name" value="Csm1_B"/>
</dbReference>
<evidence type="ECO:0000256" key="2">
    <source>
        <dbReference type="ARBA" id="ARBA00014333"/>
    </source>
</evidence>
<evidence type="ECO:0000256" key="3">
    <source>
        <dbReference type="ARBA" id="ARBA00022679"/>
    </source>
</evidence>
<sequence length="893" mass="101736">MRDSTAKVAFAAYLHDLGKFAERAKLDVTDSVLNTHIQMYCPQKIDNGKPLYYTHKHAAYTALAWDLLEQNVPDLIKGDMYPFAGRSSGEDKTDSLLNASAMHHKPETFLQWIIATADRVASGFEREKFEHYNQSSDEREQQQTGKNHYQARLLTLFEQIDIHNQSLVTNDINQLQWCYPLKPLSAENIFPKKRLEAEPAQNEPAQEEYRKLWEQFIQCGISEIPKSHRKNWHLWLDHFDTLWQNYTQAIPSATAFGTKPEVSLYDHSKTTAALAAALWRWHEACGKTSTSDASRLRDRSDWDEQKILLIQGDFFGIQNFIFASGSQTNKRAAKLLRGRSFQVSLFAELAALKILEACELPPTSQVLNAAGKFMIVAPNTDDVKQALEEVRREINDWFLQHTYGQVGLGLAYQEASCNDFVDKKRFADLVKKSFAVLEKAKLQRFALTGDAPCILPADYSAHKECQYNQQLPANFENKEGISVAYLSDDQITLGSLLTKQDRLMVFNQADSIRHDNYTRKLKLPIFGFHIAFTEEEELSGKFGAEAQSGKLLRCWDFSLPEISRPLWHGYARRYINAYVPCFSEGDEWLEDKYGSLKEADDVSEIKVGNPKTFNHLACEERQYKDGDFIGKIAIATLKGDIDNLGTIFQQGLKEPTFAKMAALSRQMNHFFSLWLPAYCAQNYPNIYTVFAGGDDFFLIGPWLQTQKLAAEMREKFQIYVAENKGITFSAGIAVSKPGLPLRKLSAYAEEALEQAKAYQSACHSKNAISVYGETLAWSGWKDIMAAQEQISSLKTDYGLSTGYIYAMLEFCDAAQKEKDASASVDIAVAGMWRSRFVYRTRRYVNMQKNIIGKEAKQNAYNRLTEAFYQNGIEKLGSKYRIPLFNHFYLLRAR</sequence>
<keyword evidence="7" id="KW-0378">Hydrolase</keyword>
<evidence type="ECO:0000256" key="4">
    <source>
        <dbReference type="ARBA" id="ARBA00022722"/>
    </source>
</evidence>
<keyword evidence="10" id="KW-0051">Antiviral defense</keyword>
<evidence type="ECO:0000256" key="7">
    <source>
        <dbReference type="ARBA" id="ARBA00022801"/>
    </source>
</evidence>
<keyword evidence="6" id="KW-0255">Endonuclease</keyword>
<keyword evidence="5" id="KW-0547">Nucleotide-binding</keyword>
<dbReference type="Proteomes" id="UP000193346">
    <property type="component" value="Unassembled WGS sequence"/>
</dbReference>
<keyword evidence="14" id="KW-1185">Reference proteome</keyword>
<evidence type="ECO:0000313" key="13">
    <source>
        <dbReference type="EMBL" id="OSI34387.1"/>
    </source>
</evidence>
<comment type="caution">
    <text evidence="13">The sequence shown here is derived from an EMBL/GenBank/DDBJ whole genome shotgun (WGS) entry which is preliminary data.</text>
</comment>
<dbReference type="InterPro" id="IPR052117">
    <property type="entry name" value="Cas10/Csm1_subtype-III-A"/>
</dbReference>
<organism evidence="13 14">
    <name type="scientific">Neisseria dumasiana</name>
    <dbReference type="NCBI Taxonomy" id="1931275"/>
    <lineage>
        <taxon>Bacteria</taxon>
        <taxon>Pseudomonadati</taxon>
        <taxon>Pseudomonadota</taxon>
        <taxon>Betaproteobacteria</taxon>
        <taxon>Neisseriales</taxon>
        <taxon>Neisseriaceae</taxon>
        <taxon>Neisseria</taxon>
    </lineage>
</organism>
<feature type="domain" description="GGDEF" evidence="12">
    <location>
        <begin position="632"/>
        <end position="773"/>
    </location>
</feature>
<evidence type="ECO:0000256" key="10">
    <source>
        <dbReference type="ARBA" id="ARBA00023118"/>
    </source>
</evidence>
<dbReference type="NCBIfam" id="TIGR02578">
    <property type="entry name" value="cas_TM1811_Csm1"/>
    <property type="match status" value="1"/>
</dbReference>
<keyword evidence="9" id="KW-0067">ATP-binding</keyword>
<name>A0ABX3WM97_9NEIS</name>
<protein>
    <recommendedName>
        <fullName evidence="2">CRISPR system single-strand-specific deoxyribonuclease Cas10/Csm1 (subtype III-A)</fullName>
    </recommendedName>
    <alternativeName>
        <fullName evidence="11">Cyclic oligoadenylate synthase</fullName>
    </alternativeName>
</protein>
<dbReference type="InterPro" id="IPR000160">
    <property type="entry name" value="GGDEF_dom"/>
</dbReference>
<dbReference type="Pfam" id="PF18211">
    <property type="entry name" value="Csm1_B"/>
    <property type="match status" value="1"/>
</dbReference>
<evidence type="ECO:0000256" key="6">
    <source>
        <dbReference type="ARBA" id="ARBA00022759"/>
    </source>
</evidence>
<dbReference type="InterPro" id="IPR013408">
    <property type="entry name" value="Cas10/Csm1"/>
</dbReference>
<evidence type="ECO:0000256" key="9">
    <source>
        <dbReference type="ARBA" id="ARBA00022840"/>
    </source>
</evidence>
<dbReference type="EMBL" id="MTAC01000016">
    <property type="protein sequence ID" value="OSI34387.1"/>
    <property type="molecule type" value="Genomic_DNA"/>
</dbReference>
<dbReference type="Pfam" id="PF22335">
    <property type="entry name" value="Cas10-Cmr2_palm2"/>
    <property type="match status" value="1"/>
</dbReference>
<dbReference type="PROSITE" id="PS50887">
    <property type="entry name" value="GGDEF"/>
    <property type="match status" value="1"/>
</dbReference>
<proteinExistence type="inferred from homology"/>
<keyword evidence="8" id="KW-0269">Exonuclease</keyword>
<dbReference type="Gene3D" id="3.30.70.270">
    <property type="match status" value="1"/>
</dbReference>
<evidence type="ECO:0000313" key="14">
    <source>
        <dbReference type="Proteomes" id="UP000193346"/>
    </source>
</evidence>
<reference evidence="13 14" key="1">
    <citation type="submission" date="2017-01" db="EMBL/GenBank/DDBJ databases">
        <authorList>
            <person name="Wolfgang W.J."/>
            <person name="Cole J."/>
            <person name="Wroblewski D."/>
            <person name="Mcginnis J."/>
            <person name="Musser K.A."/>
        </authorList>
    </citation>
    <scope>NUCLEOTIDE SEQUENCE [LARGE SCALE GENOMIC DNA]</scope>
    <source>
        <strain evidence="13 14">93087</strain>
    </source>
</reference>
<evidence type="ECO:0000256" key="11">
    <source>
        <dbReference type="ARBA" id="ARBA00032922"/>
    </source>
</evidence>
<gene>
    <name evidence="13" type="ORF">BV913_07300</name>
</gene>